<dbReference type="PANTHER" id="PTHR10920">
    <property type="entry name" value="RIBOSOMAL RNA METHYLTRANSFERASE"/>
    <property type="match status" value="1"/>
</dbReference>
<feature type="region of interest" description="Disordered" evidence="7">
    <location>
        <begin position="632"/>
        <end position="655"/>
    </location>
</feature>
<evidence type="ECO:0000256" key="1">
    <source>
        <dbReference type="ARBA" id="ARBA00009258"/>
    </source>
</evidence>
<feature type="compositionally biased region" description="Low complexity" evidence="7">
    <location>
        <begin position="108"/>
        <end position="119"/>
    </location>
</feature>
<keyword evidence="2" id="KW-0698">rRNA processing</keyword>
<dbReference type="PANTHER" id="PTHR10920:SF18">
    <property type="entry name" value="RRNA METHYLTRANSFERASE 2, MITOCHONDRIAL"/>
    <property type="match status" value="1"/>
</dbReference>
<gene>
    <name evidence="9" type="ORF">D0862_11213</name>
</gene>
<dbReference type="Proteomes" id="UP000281468">
    <property type="component" value="Unassembled WGS sequence"/>
</dbReference>
<keyword evidence="3" id="KW-0489">Methyltransferase</keyword>
<dbReference type="InterPro" id="IPR029063">
    <property type="entry name" value="SAM-dependent_MTases_sf"/>
</dbReference>
<evidence type="ECO:0000313" key="10">
    <source>
        <dbReference type="Proteomes" id="UP000281468"/>
    </source>
</evidence>
<dbReference type="AlphaFoldDB" id="A0A3M7F904"/>
<feature type="domain" description="Ribosomal RNA methyltransferase FtsJ" evidence="8">
    <location>
        <begin position="507"/>
        <end position="752"/>
    </location>
</feature>
<dbReference type="EMBL" id="QWIQ01000477">
    <property type="protein sequence ID" value="RMY85280.1"/>
    <property type="molecule type" value="Genomic_DNA"/>
</dbReference>
<feature type="region of interest" description="Disordered" evidence="7">
    <location>
        <begin position="36"/>
        <end position="55"/>
    </location>
</feature>
<feature type="compositionally biased region" description="Polar residues" evidence="7">
    <location>
        <begin position="211"/>
        <end position="228"/>
    </location>
</feature>
<evidence type="ECO:0000256" key="4">
    <source>
        <dbReference type="ARBA" id="ARBA00022679"/>
    </source>
</evidence>
<dbReference type="GO" id="GO:0005739">
    <property type="term" value="C:mitochondrion"/>
    <property type="evidence" value="ECO:0007669"/>
    <property type="project" value="TreeGrafter"/>
</dbReference>
<name>A0A3M7F904_HORWE</name>
<dbReference type="VEuPathDB" id="FungiDB:BTJ68_14698"/>
<feature type="compositionally biased region" description="Low complexity" evidence="7">
    <location>
        <begin position="297"/>
        <end position="308"/>
    </location>
</feature>
<evidence type="ECO:0000256" key="5">
    <source>
        <dbReference type="ARBA" id="ARBA00022691"/>
    </source>
</evidence>
<keyword evidence="4" id="KW-0808">Transferase</keyword>
<comment type="caution">
    <text evidence="9">The sequence shown here is derived from an EMBL/GenBank/DDBJ whole genome shotgun (WGS) entry which is preliminary data.</text>
</comment>
<dbReference type="Pfam" id="PF01728">
    <property type="entry name" value="FtsJ"/>
    <property type="match status" value="1"/>
</dbReference>
<evidence type="ECO:0000256" key="3">
    <source>
        <dbReference type="ARBA" id="ARBA00022603"/>
    </source>
</evidence>
<dbReference type="SUPFAM" id="SSF53335">
    <property type="entry name" value="S-adenosyl-L-methionine-dependent methyltransferases"/>
    <property type="match status" value="1"/>
</dbReference>
<evidence type="ECO:0000256" key="2">
    <source>
        <dbReference type="ARBA" id="ARBA00022552"/>
    </source>
</evidence>
<feature type="region of interest" description="Disordered" evidence="7">
    <location>
        <begin position="1"/>
        <end position="28"/>
    </location>
</feature>
<feature type="compositionally biased region" description="Basic and acidic residues" evidence="7">
    <location>
        <begin position="376"/>
        <end position="394"/>
    </location>
</feature>
<feature type="region of interest" description="Disordered" evidence="7">
    <location>
        <begin position="462"/>
        <end position="494"/>
    </location>
</feature>
<evidence type="ECO:0000256" key="7">
    <source>
        <dbReference type="SAM" id="MobiDB-lite"/>
    </source>
</evidence>
<sequence length="765" mass="85116">MAQPPSLGQPLGAMPTPPNQWQGQEESMRNWLVAKAEEDKRKQEEEKTRQESYRLEQRRIEQSMLRESLSAGVPPTMVPMIYAGLGGSSPANLSLDWLQQYAGQLQTAQQQVQQQSPPQLRRESRVISQAPPSSYPQTIQQQVMPTQQPVEQPPPNQPLQTTFSAYPPVQQQRTATASAPRSAAHASLPRLTTNEMYVHQPPPHNPGSAHPHQQGQGIQQDPPASSPSIYFHHWVPPNEANKNQQPPTPASKGEPSSAHPGSHLPEGGEHKESPRKRKAQGGHQPVPPPASAGPHYTSPSFSTMSSTSRKAGHARTRSSGSTRALDSRPQSRRGPEPMRSQAPPFDRIEDRGRREMSIERRSGPPPVVESRAFAEPARREESGIARLSGEETQERTGPGFATGTLNISIYFHHHHYHHHSSRSALSMLTKAFTRLPTELRILLLCETRIGASPARPKIPIPWSSPLCPHNPRPHLQTRSASSASSSRWKTRQSNDSYAREAKVAGLKSRAAFKLLEINDKYRLFRPGDTVVDLGYAPGSWSQVALNRTQPGGRVVGIDIIPAQPPRGVSTLQGDFLSGEIREELRRFVVEGQGRPRRMEEMVRREGEVGEEGNGWTVEELDREGRGVVELERASGRQEENMPSEERRIDKKLSPRQTDEAEGRVVNVVLSDMCEPWPLVSSSWIKSDLCHAALTFAFDTLGTGGNFLCKFYQGEEDKALELWLKKLFEKTYRIKPDSSRKESKEAYFVGLRRKAGAVRNEVLGGG</sequence>
<dbReference type="HAMAP" id="MF_01547">
    <property type="entry name" value="RNA_methyltr_E"/>
    <property type="match status" value="1"/>
</dbReference>
<organism evidence="9 10">
    <name type="scientific">Hortaea werneckii</name>
    <name type="common">Black yeast</name>
    <name type="synonym">Cladosporium werneckii</name>
    <dbReference type="NCBI Taxonomy" id="91943"/>
    <lineage>
        <taxon>Eukaryota</taxon>
        <taxon>Fungi</taxon>
        <taxon>Dikarya</taxon>
        <taxon>Ascomycota</taxon>
        <taxon>Pezizomycotina</taxon>
        <taxon>Dothideomycetes</taxon>
        <taxon>Dothideomycetidae</taxon>
        <taxon>Mycosphaerellales</taxon>
        <taxon>Teratosphaeriaceae</taxon>
        <taxon>Hortaea</taxon>
    </lineage>
</organism>
<dbReference type="InterPro" id="IPR050082">
    <property type="entry name" value="RNA_methyltr_RlmE"/>
</dbReference>
<protein>
    <recommendedName>
        <fullName evidence="6">rRNA methyltransferase 2, mitochondrial</fullName>
    </recommendedName>
</protein>
<feature type="region of interest" description="Disordered" evidence="7">
    <location>
        <begin position="196"/>
        <end position="400"/>
    </location>
</feature>
<dbReference type="InterPro" id="IPR002877">
    <property type="entry name" value="RNA_MeTrfase_FtsJ_dom"/>
</dbReference>
<feature type="compositionally biased region" description="Basic and acidic residues" evidence="7">
    <location>
        <begin position="346"/>
        <end position="362"/>
    </location>
</feature>
<evidence type="ECO:0000259" key="8">
    <source>
        <dbReference type="Pfam" id="PF01728"/>
    </source>
</evidence>
<feature type="region of interest" description="Disordered" evidence="7">
    <location>
        <begin position="108"/>
        <end position="163"/>
    </location>
</feature>
<proteinExistence type="inferred from homology"/>
<dbReference type="InterPro" id="IPR015507">
    <property type="entry name" value="rRNA-MeTfrase_E"/>
</dbReference>
<evidence type="ECO:0000256" key="6">
    <source>
        <dbReference type="ARBA" id="ARBA00041184"/>
    </source>
</evidence>
<accession>A0A3M7F904</accession>
<reference evidence="9 10" key="1">
    <citation type="journal article" date="2018" name="BMC Genomics">
        <title>Genomic evidence for intraspecific hybridization in a clonal and extremely halotolerant yeast.</title>
        <authorList>
            <person name="Gostincar C."/>
            <person name="Stajich J.E."/>
            <person name="Zupancic J."/>
            <person name="Zalar P."/>
            <person name="Gunde-Cimerman N."/>
        </authorList>
    </citation>
    <scope>NUCLEOTIDE SEQUENCE [LARGE SCALE GENOMIC DNA]</scope>
    <source>
        <strain evidence="9 10">EXF-171</strain>
    </source>
</reference>
<comment type="similarity">
    <text evidence="1">Belongs to the class I-like SAM-binding methyltransferase superfamily. RNA methyltransferase RlmE family.</text>
</comment>
<dbReference type="GO" id="GO:0008650">
    <property type="term" value="F:rRNA (uridine-2'-O-)-methyltransferase activity"/>
    <property type="evidence" value="ECO:0007669"/>
    <property type="project" value="TreeGrafter"/>
</dbReference>
<evidence type="ECO:0000313" key="9">
    <source>
        <dbReference type="EMBL" id="RMY85280.1"/>
    </source>
</evidence>
<dbReference type="Gene3D" id="3.40.50.150">
    <property type="entry name" value="Vaccinia Virus protein VP39"/>
    <property type="match status" value="1"/>
</dbReference>
<feature type="compositionally biased region" description="Low complexity" evidence="7">
    <location>
        <begin position="136"/>
        <end position="150"/>
    </location>
</feature>
<keyword evidence="5" id="KW-0949">S-adenosyl-L-methionine</keyword>